<name>A0A0F8Y5T1_9ZZZZ</name>
<protein>
    <submittedName>
        <fullName evidence="1">Uncharacterized protein</fullName>
    </submittedName>
</protein>
<gene>
    <name evidence="1" type="ORF">LCGC14_2860040</name>
</gene>
<dbReference type="AlphaFoldDB" id="A0A0F8Y5T1"/>
<dbReference type="EMBL" id="LAZR01055252">
    <property type="protein sequence ID" value="KKK76797.1"/>
    <property type="molecule type" value="Genomic_DNA"/>
</dbReference>
<evidence type="ECO:0000313" key="1">
    <source>
        <dbReference type="EMBL" id="KKK76797.1"/>
    </source>
</evidence>
<proteinExistence type="predicted"/>
<sequence>MNNSYKTFEVWADSLGWIKTHWTDRSARWISPQGKVVTLTLGGDNGDAIIFAEEAVSYNEH</sequence>
<comment type="caution">
    <text evidence="1">The sequence shown here is derived from an EMBL/GenBank/DDBJ whole genome shotgun (WGS) entry which is preliminary data.</text>
</comment>
<organism evidence="1">
    <name type="scientific">marine sediment metagenome</name>
    <dbReference type="NCBI Taxonomy" id="412755"/>
    <lineage>
        <taxon>unclassified sequences</taxon>
        <taxon>metagenomes</taxon>
        <taxon>ecological metagenomes</taxon>
    </lineage>
</organism>
<reference evidence="1" key="1">
    <citation type="journal article" date="2015" name="Nature">
        <title>Complex archaea that bridge the gap between prokaryotes and eukaryotes.</title>
        <authorList>
            <person name="Spang A."/>
            <person name="Saw J.H."/>
            <person name="Jorgensen S.L."/>
            <person name="Zaremba-Niedzwiedzka K."/>
            <person name="Martijn J."/>
            <person name="Lind A.E."/>
            <person name="van Eijk R."/>
            <person name="Schleper C."/>
            <person name="Guy L."/>
            <person name="Ettema T.J."/>
        </authorList>
    </citation>
    <scope>NUCLEOTIDE SEQUENCE</scope>
</reference>
<accession>A0A0F8Y5T1</accession>